<evidence type="ECO:0000313" key="2">
    <source>
        <dbReference type="EMBL" id="MYM42011.1"/>
    </source>
</evidence>
<keyword evidence="1" id="KW-0732">Signal</keyword>
<dbReference type="Proteomes" id="UP000478090">
    <property type="component" value="Unassembled WGS sequence"/>
</dbReference>
<comment type="caution">
    <text evidence="2">The sequence shown here is derived from an EMBL/GenBank/DDBJ whole genome shotgun (WGS) entry which is preliminary data.</text>
</comment>
<accession>A0ABW9VRG0</accession>
<gene>
    <name evidence="2" type="ORF">GTP27_22160</name>
</gene>
<protein>
    <recommendedName>
        <fullName evidence="4">Autotransporter domain-containing protein</fullName>
    </recommendedName>
</protein>
<sequence length="639" mass="66445">MTIVFLVMSPIKYFESLKMKKNSSVSTIGALVSAALLFPATSYAGCNAGSFFTGGCNDNITKVVYQVINGTSTAMNTAGAFANDAAAQAYGFANATEANALAKTTGFVSSSAAITAGFADKVQLQAMHDAAKAAGFANAQAAYARGYVSTVQVSAMQTYAKSAGWTSLAVADAFAISNGFANVVAIQAKGYTSLAQVQLFSAASKAARYSSMAAAEAEAEALGFSSYGARIVNDSKDLTQAEFNSISSTLQTTYNSGLHAAYTVYGYALTAVDYLKDPSNVLSLLQKACSKNATDTFKSMGGPSQTIAQNLIKINNVPTTPSQKAPPQLILGAVPPVPTLTPQIQATLDKQHRKHSSVSAFFSGGQNSFNKEELAAADAYVIALHNHAEALTANENAKRNFAADAIAYAPITTGTDAQKALVRLIRSIGRGSKVDKQMAGDLVQVAQAAGLIDSNLKNLVSPSSPWKPAHIGMYVGIGATAENAGGNSTVSFGLDISPALGSNQMVYALTVGGGATLTTETAGQAGISTGVFWGSGSIRDSEGISLTAAFNQQIDQRAFLEEGLNWNLPTQIDNLIKHARDKNIIAMAKDELKQITDFVNMACSAPDISTAGGVGTKAELGASFNFQFGYQKIIKSGTL</sequence>
<feature type="chain" id="PRO_5046993174" description="Autotransporter domain-containing protein" evidence="1">
    <location>
        <begin position="45"/>
        <end position="639"/>
    </location>
</feature>
<dbReference type="RefSeq" id="WP_161041265.1">
    <property type="nucleotide sequence ID" value="NZ_WWCM01000028.1"/>
</dbReference>
<keyword evidence="3" id="KW-1185">Reference proteome</keyword>
<proteinExistence type="predicted"/>
<reference evidence="2 3" key="1">
    <citation type="submission" date="2019-12" db="EMBL/GenBank/DDBJ databases">
        <title>Novel species isolated from a subtropical stream in China.</title>
        <authorList>
            <person name="Lu H."/>
        </authorList>
    </citation>
    <scope>NUCLEOTIDE SEQUENCE [LARGE SCALE GENOMIC DNA]</scope>
    <source>
        <strain evidence="2 3">CY13W</strain>
    </source>
</reference>
<feature type="signal peptide" evidence="1">
    <location>
        <begin position="1"/>
        <end position="44"/>
    </location>
</feature>
<evidence type="ECO:0000256" key="1">
    <source>
        <dbReference type="SAM" id="SignalP"/>
    </source>
</evidence>
<organism evidence="2 3">
    <name type="scientific">Duganella qianjiadongensis</name>
    <dbReference type="NCBI Taxonomy" id="2692176"/>
    <lineage>
        <taxon>Bacteria</taxon>
        <taxon>Pseudomonadati</taxon>
        <taxon>Pseudomonadota</taxon>
        <taxon>Betaproteobacteria</taxon>
        <taxon>Burkholderiales</taxon>
        <taxon>Oxalobacteraceae</taxon>
        <taxon>Telluria group</taxon>
        <taxon>Duganella</taxon>
    </lineage>
</organism>
<evidence type="ECO:0000313" key="3">
    <source>
        <dbReference type="Proteomes" id="UP000478090"/>
    </source>
</evidence>
<name>A0ABW9VRG0_9BURK</name>
<dbReference type="EMBL" id="WWCM01000028">
    <property type="protein sequence ID" value="MYM42011.1"/>
    <property type="molecule type" value="Genomic_DNA"/>
</dbReference>
<evidence type="ECO:0008006" key="4">
    <source>
        <dbReference type="Google" id="ProtNLM"/>
    </source>
</evidence>